<comment type="similarity">
    <text evidence="1 8">Belongs to the SOS response-associated peptidase family.</text>
</comment>
<evidence type="ECO:0000256" key="7">
    <source>
        <dbReference type="ARBA" id="ARBA00023239"/>
    </source>
</evidence>
<evidence type="ECO:0000313" key="9">
    <source>
        <dbReference type="EMBL" id="QIE91403.1"/>
    </source>
</evidence>
<evidence type="ECO:0000256" key="4">
    <source>
        <dbReference type="ARBA" id="ARBA00022801"/>
    </source>
</evidence>
<dbReference type="Pfam" id="PF02586">
    <property type="entry name" value="SRAP"/>
    <property type="match status" value="1"/>
</dbReference>
<dbReference type="InterPro" id="IPR003738">
    <property type="entry name" value="SRAP"/>
</dbReference>
<dbReference type="GO" id="GO:0016829">
    <property type="term" value="F:lyase activity"/>
    <property type="evidence" value="ECO:0007669"/>
    <property type="project" value="UniProtKB-KW"/>
</dbReference>
<dbReference type="EC" id="3.4.-.-" evidence="8"/>
<evidence type="ECO:0000313" key="10">
    <source>
        <dbReference type="Proteomes" id="UP000501063"/>
    </source>
</evidence>
<keyword evidence="5" id="KW-0190">Covalent protein-DNA linkage</keyword>
<keyword evidence="2 8" id="KW-0645">Protease</keyword>
<protein>
    <recommendedName>
        <fullName evidence="8">Abasic site processing protein</fullName>
        <ecNumber evidence="8">3.4.-.-</ecNumber>
    </recommendedName>
</protein>
<dbReference type="InterPro" id="IPR036590">
    <property type="entry name" value="SRAP-like"/>
</dbReference>
<dbReference type="KEGG" id="pnt:G5B91_34235"/>
<dbReference type="PANTHER" id="PTHR13604:SF0">
    <property type="entry name" value="ABASIC SITE PROCESSING PROTEIN HMCES"/>
    <property type="match status" value="1"/>
</dbReference>
<name>A0A6G6J870_PSENT</name>
<evidence type="ECO:0000256" key="6">
    <source>
        <dbReference type="ARBA" id="ARBA00023125"/>
    </source>
</evidence>
<evidence type="ECO:0000256" key="5">
    <source>
        <dbReference type="ARBA" id="ARBA00023124"/>
    </source>
</evidence>
<dbReference type="GO" id="GO:0106300">
    <property type="term" value="P:protein-DNA covalent cross-linking repair"/>
    <property type="evidence" value="ECO:0007669"/>
    <property type="project" value="InterPro"/>
</dbReference>
<dbReference type="Gene3D" id="3.90.1680.10">
    <property type="entry name" value="SOS response associated peptidase-like"/>
    <property type="match status" value="1"/>
</dbReference>
<dbReference type="SUPFAM" id="SSF143081">
    <property type="entry name" value="BB1717-like"/>
    <property type="match status" value="1"/>
</dbReference>
<dbReference type="PANTHER" id="PTHR13604">
    <property type="entry name" value="DC12-RELATED"/>
    <property type="match status" value="1"/>
</dbReference>
<dbReference type="RefSeq" id="WP_024767787.1">
    <property type="nucleotide sequence ID" value="NZ_CP049142.1"/>
</dbReference>
<reference evidence="9 10" key="1">
    <citation type="submission" date="2020-02" db="EMBL/GenBank/DDBJ databases">
        <title>Integrative conjugative elements (ICEs) and plasmids drive adaptation of Pseudomonas nitroreducens strain HBP1 to wastewater environment.</title>
        <authorList>
            <person name="Sentchilo V."/>
            <person name="Carraro N."/>
            <person name="Bertelli C."/>
            <person name="van der Meer J.R."/>
        </authorList>
    </citation>
    <scope>NUCLEOTIDE SEQUENCE [LARGE SCALE GENOMIC DNA]</scope>
    <source>
        <strain evidence="9 10">HBP1</strain>
        <plasmid evidence="10">ppnihbp1_1</plasmid>
    </source>
</reference>
<keyword evidence="6" id="KW-0238">DNA-binding</keyword>
<evidence type="ECO:0000256" key="1">
    <source>
        <dbReference type="ARBA" id="ARBA00008136"/>
    </source>
</evidence>
<keyword evidence="3" id="KW-0227">DNA damage</keyword>
<dbReference type="GO" id="GO:0008233">
    <property type="term" value="F:peptidase activity"/>
    <property type="evidence" value="ECO:0007669"/>
    <property type="project" value="UniProtKB-KW"/>
</dbReference>
<accession>A0A6G6J870</accession>
<sequence length="214" mass="24187">MCSHYESPTSERILAGYGVAPADQFKIDLFPCYEGPFIRLRDAESVDEGESELEALVGQFGLLPHWAKDRTLGRSTYNARTETVATKNSFRSAWRKAQHCVIPAAAIYEPDWRTGKAVPTRISRVDGGVMSIAGLWEHWRTPEGNDLFSYTMLTLNAADHELMRNFHKPGQEKRSVLILPNGLIHDWLRATPEQSMDFVRHYPADRLQAEAPSS</sequence>
<evidence type="ECO:0000256" key="2">
    <source>
        <dbReference type="ARBA" id="ARBA00022670"/>
    </source>
</evidence>
<gene>
    <name evidence="9" type="ORF">G5B91_34235</name>
</gene>
<proteinExistence type="inferred from homology"/>
<dbReference type="AlphaFoldDB" id="A0A6G6J870"/>
<keyword evidence="7" id="KW-0456">Lyase</keyword>
<keyword evidence="4 8" id="KW-0378">Hydrolase</keyword>
<dbReference type="EMBL" id="CP049142">
    <property type="protein sequence ID" value="QIE91403.1"/>
    <property type="molecule type" value="Genomic_DNA"/>
</dbReference>
<evidence type="ECO:0000256" key="3">
    <source>
        <dbReference type="ARBA" id="ARBA00022763"/>
    </source>
</evidence>
<organism evidence="9 10">
    <name type="scientific">Pseudomonas nitroreducens</name>
    <dbReference type="NCBI Taxonomy" id="46680"/>
    <lineage>
        <taxon>Bacteria</taxon>
        <taxon>Pseudomonadati</taxon>
        <taxon>Pseudomonadota</taxon>
        <taxon>Gammaproteobacteria</taxon>
        <taxon>Pseudomonadales</taxon>
        <taxon>Pseudomonadaceae</taxon>
        <taxon>Pseudomonas</taxon>
    </lineage>
</organism>
<dbReference type="Proteomes" id="UP000501063">
    <property type="component" value="Plasmid pPniHBP1_1"/>
</dbReference>
<dbReference type="GO" id="GO:0003697">
    <property type="term" value="F:single-stranded DNA binding"/>
    <property type="evidence" value="ECO:0007669"/>
    <property type="project" value="InterPro"/>
</dbReference>
<dbReference type="GO" id="GO:0006508">
    <property type="term" value="P:proteolysis"/>
    <property type="evidence" value="ECO:0007669"/>
    <property type="project" value="UniProtKB-KW"/>
</dbReference>
<geneLocation type="plasmid" evidence="10">
    <name>ppnihbp1_1</name>
</geneLocation>
<keyword evidence="9" id="KW-0614">Plasmid</keyword>
<evidence type="ECO:0000256" key="8">
    <source>
        <dbReference type="RuleBase" id="RU364100"/>
    </source>
</evidence>